<sequence length="332" mass="37479">MDNSGCRLVCIRLRDIEQPTRECHKDDLFLIPLLPAHKPSFPAVARAPGAMTMKINYARETGIYSVSAAIVFAALYAPFLVRFAYMSYRQPVHVHFAVALFCIFSIIGFSIRAAMAASEELGSRLSLLITQEIMFTVGYLILLYSSHSLVMNLTHICLPEDLRKLNRRALRLTRSHHLFHFLLSAAIILALSAAITNNGTGRERVSDILDVVSSTLFMVLTVLQAVHSGLFARLALKKEHRERHRAQNHSFGERNAVFLLLLISFLYLISETFSMVTVQNDEQANNERLLYPLGFLPELLAVGVFAIPGLVPSTCVRKFPWSRQRVLQVQYY</sequence>
<feature type="transmembrane region" description="Helical" evidence="1">
    <location>
        <begin position="257"/>
        <end position="277"/>
    </location>
</feature>
<feature type="transmembrane region" description="Helical" evidence="1">
    <location>
        <begin position="289"/>
        <end position="311"/>
    </location>
</feature>
<evidence type="ECO:0000256" key="1">
    <source>
        <dbReference type="SAM" id="Phobius"/>
    </source>
</evidence>
<accession>A0A8H7XKK7</accession>
<keyword evidence="1" id="KW-0812">Transmembrane</keyword>
<feature type="transmembrane region" description="Helical" evidence="1">
    <location>
        <begin position="63"/>
        <end position="85"/>
    </location>
</feature>
<protein>
    <submittedName>
        <fullName evidence="2">Uncharacterized protein</fullName>
    </submittedName>
</protein>
<feature type="transmembrane region" description="Helical" evidence="1">
    <location>
        <begin position="92"/>
        <end position="113"/>
    </location>
</feature>
<dbReference type="AlphaFoldDB" id="A0A8H7XKK7"/>
<feature type="transmembrane region" description="Helical" evidence="1">
    <location>
        <begin position="216"/>
        <end position="236"/>
    </location>
</feature>
<feature type="transmembrane region" description="Helical" evidence="1">
    <location>
        <begin position="178"/>
        <end position="196"/>
    </location>
</feature>
<dbReference type="EMBL" id="JAFIQS010000018">
    <property type="protein sequence ID" value="KAG5162532.1"/>
    <property type="molecule type" value="Genomic_DNA"/>
</dbReference>
<gene>
    <name evidence="2" type="ORF">JR316_012417</name>
</gene>
<keyword evidence="1" id="KW-1133">Transmembrane helix</keyword>
<keyword evidence="1" id="KW-0472">Membrane</keyword>
<organism evidence="2">
    <name type="scientific">Psilocybe cubensis</name>
    <name type="common">Psychedelic mushroom</name>
    <name type="synonym">Stropharia cubensis</name>
    <dbReference type="NCBI Taxonomy" id="181762"/>
    <lineage>
        <taxon>Eukaryota</taxon>
        <taxon>Fungi</taxon>
        <taxon>Dikarya</taxon>
        <taxon>Basidiomycota</taxon>
        <taxon>Agaricomycotina</taxon>
        <taxon>Agaricomycetes</taxon>
        <taxon>Agaricomycetidae</taxon>
        <taxon>Agaricales</taxon>
        <taxon>Agaricineae</taxon>
        <taxon>Strophariaceae</taxon>
        <taxon>Psilocybe</taxon>
    </lineage>
</organism>
<dbReference type="OrthoDB" id="5389493at2759"/>
<evidence type="ECO:0000313" key="2">
    <source>
        <dbReference type="EMBL" id="KAG5162532.1"/>
    </source>
</evidence>
<reference evidence="2" key="1">
    <citation type="submission" date="2021-02" db="EMBL/GenBank/DDBJ databases">
        <title>Psilocybe cubensis genome.</title>
        <authorList>
            <person name="Mckernan K.J."/>
            <person name="Crawford S."/>
            <person name="Trippe A."/>
            <person name="Kane L.T."/>
            <person name="Mclaughlin S."/>
        </authorList>
    </citation>
    <scope>NUCLEOTIDE SEQUENCE [LARGE SCALE GENOMIC DNA]</scope>
    <source>
        <strain evidence="2">MGC-MH-2018</strain>
    </source>
</reference>
<name>A0A8H7XKK7_PSICU</name>
<feature type="transmembrane region" description="Helical" evidence="1">
    <location>
        <begin position="133"/>
        <end position="158"/>
    </location>
</feature>
<comment type="caution">
    <text evidence="2">The sequence shown here is derived from an EMBL/GenBank/DDBJ whole genome shotgun (WGS) entry which is preliminary data.</text>
</comment>
<proteinExistence type="predicted"/>